<feature type="compositionally biased region" description="Polar residues" evidence="1">
    <location>
        <begin position="33"/>
        <end position="48"/>
    </location>
</feature>
<reference evidence="2" key="1">
    <citation type="journal article" date="2019" name="bioRxiv">
        <title>The Genome of the Zebra Mussel, Dreissena polymorpha: A Resource for Invasive Species Research.</title>
        <authorList>
            <person name="McCartney M.A."/>
            <person name="Auch B."/>
            <person name="Kono T."/>
            <person name="Mallez S."/>
            <person name="Zhang Y."/>
            <person name="Obille A."/>
            <person name="Becker A."/>
            <person name="Abrahante J.E."/>
            <person name="Garbe J."/>
            <person name="Badalamenti J.P."/>
            <person name="Herman A."/>
            <person name="Mangelson H."/>
            <person name="Liachko I."/>
            <person name="Sullivan S."/>
            <person name="Sone E.D."/>
            <person name="Koren S."/>
            <person name="Silverstein K.A.T."/>
            <person name="Beckman K.B."/>
            <person name="Gohl D.M."/>
        </authorList>
    </citation>
    <scope>NUCLEOTIDE SEQUENCE</scope>
    <source>
        <strain evidence="2">Duluth1</strain>
        <tissue evidence="2">Whole animal</tissue>
    </source>
</reference>
<sequence length="83" mass="9445">MAMNVVQARQHVKDASLSYDVLYIDRVRYTHESPPSGSSTGTAATPQQEPIKRISCNRKEKQSKGMQREAAPLYLMEHPWTLK</sequence>
<dbReference type="Proteomes" id="UP000828390">
    <property type="component" value="Unassembled WGS sequence"/>
</dbReference>
<evidence type="ECO:0000256" key="1">
    <source>
        <dbReference type="SAM" id="MobiDB-lite"/>
    </source>
</evidence>
<organism evidence="2 3">
    <name type="scientific">Dreissena polymorpha</name>
    <name type="common">Zebra mussel</name>
    <name type="synonym">Mytilus polymorpha</name>
    <dbReference type="NCBI Taxonomy" id="45954"/>
    <lineage>
        <taxon>Eukaryota</taxon>
        <taxon>Metazoa</taxon>
        <taxon>Spiralia</taxon>
        <taxon>Lophotrochozoa</taxon>
        <taxon>Mollusca</taxon>
        <taxon>Bivalvia</taxon>
        <taxon>Autobranchia</taxon>
        <taxon>Heteroconchia</taxon>
        <taxon>Euheterodonta</taxon>
        <taxon>Imparidentia</taxon>
        <taxon>Neoheterodontei</taxon>
        <taxon>Myida</taxon>
        <taxon>Dreissenoidea</taxon>
        <taxon>Dreissenidae</taxon>
        <taxon>Dreissena</taxon>
    </lineage>
</organism>
<comment type="caution">
    <text evidence="2">The sequence shown here is derived from an EMBL/GenBank/DDBJ whole genome shotgun (WGS) entry which is preliminary data.</text>
</comment>
<evidence type="ECO:0000313" key="3">
    <source>
        <dbReference type="Proteomes" id="UP000828390"/>
    </source>
</evidence>
<dbReference type="EMBL" id="JAIWYP010000005">
    <property type="protein sequence ID" value="KAH3824911.1"/>
    <property type="molecule type" value="Genomic_DNA"/>
</dbReference>
<proteinExistence type="predicted"/>
<gene>
    <name evidence="2" type="ORF">DPMN_126770</name>
</gene>
<protein>
    <submittedName>
        <fullName evidence="2">Uncharacterized protein</fullName>
    </submittedName>
</protein>
<keyword evidence="3" id="KW-1185">Reference proteome</keyword>
<name>A0A9D4GWD6_DREPO</name>
<accession>A0A9D4GWD6</accession>
<evidence type="ECO:0000313" key="2">
    <source>
        <dbReference type="EMBL" id="KAH3824911.1"/>
    </source>
</evidence>
<reference evidence="2" key="2">
    <citation type="submission" date="2020-11" db="EMBL/GenBank/DDBJ databases">
        <authorList>
            <person name="McCartney M.A."/>
            <person name="Auch B."/>
            <person name="Kono T."/>
            <person name="Mallez S."/>
            <person name="Becker A."/>
            <person name="Gohl D.M."/>
            <person name="Silverstein K.A.T."/>
            <person name="Koren S."/>
            <person name="Bechman K.B."/>
            <person name="Herman A."/>
            <person name="Abrahante J.E."/>
            <person name="Garbe J."/>
        </authorList>
    </citation>
    <scope>NUCLEOTIDE SEQUENCE</scope>
    <source>
        <strain evidence="2">Duluth1</strain>
        <tissue evidence="2">Whole animal</tissue>
    </source>
</reference>
<feature type="region of interest" description="Disordered" evidence="1">
    <location>
        <begin position="30"/>
        <end position="51"/>
    </location>
</feature>
<dbReference type="AlphaFoldDB" id="A0A9D4GWD6"/>